<evidence type="ECO:0000313" key="2">
    <source>
        <dbReference type="EMBL" id="QQK76902.1"/>
    </source>
</evidence>
<dbReference type="PROSITE" id="PS51186">
    <property type="entry name" value="GNAT"/>
    <property type="match status" value="1"/>
</dbReference>
<dbReference type="Proteomes" id="UP000595823">
    <property type="component" value="Chromosome"/>
</dbReference>
<gene>
    <name evidence="2" type="ORF">HUG15_15895</name>
</gene>
<dbReference type="PANTHER" id="PTHR13355:SF11">
    <property type="entry name" value="GLUCOSAMINE 6-PHOSPHATE N-ACETYLTRANSFERASE"/>
    <property type="match status" value="1"/>
</dbReference>
<keyword evidence="3" id="KW-1185">Reference proteome</keyword>
<organism evidence="2 3">
    <name type="scientific">Salicibibacter cibarius</name>
    <dbReference type="NCBI Taxonomy" id="2743000"/>
    <lineage>
        <taxon>Bacteria</taxon>
        <taxon>Bacillati</taxon>
        <taxon>Bacillota</taxon>
        <taxon>Bacilli</taxon>
        <taxon>Bacillales</taxon>
        <taxon>Bacillaceae</taxon>
        <taxon>Salicibibacter</taxon>
    </lineage>
</organism>
<dbReference type="KEGG" id="scia:HUG15_15895"/>
<dbReference type="CDD" id="cd04301">
    <property type="entry name" value="NAT_SF"/>
    <property type="match status" value="1"/>
</dbReference>
<dbReference type="InterPro" id="IPR039143">
    <property type="entry name" value="GNPNAT1-like"/>
</dbReference>
<sequence length="142" mass="15965">MSVQIANTEEEMQTVREIRSTVFIDEQNVSPEEEWDEHEYESNSVHLLARTDSKWAGAGRVRFSGNMGKAERICVLKEFRGTGIGKEIMQALEDYVASQGAGSVLLNAQTHAKDFYEHLGYVVTSDEFLDAGIPHVAMEKRL</sequence>
<protein>
    <submittedName>
        <fullName evidence="2">GNAT family N-acetyltransferase</fullName>
    </submittedName>
</protein>
<evidence type="ECO:0000313" key="3">
    <source>
        <dbReference type="Proteomes" id="UP000595823"/>
    </source>
</evidence>
<evidence type="ECO:0000259" key="1">
    <source>
        <dbReference type="PROSITE" id="PS51186"/>
    </source>
</evidence>
<name>A0A7T6Z554_9BACI</name>
<dbReference type="GO" id="GO:0004343">
    <property type="term" value="F:glucosamine 6-phosphate N-acetyltransferase activity"/>
    <property type="evidence" value="ECO:0007669"/>
    <property type="project" value="TreeGrafter"/>
</dbReference>
<dbReference type="RefSeq" id="WP_200124028.1">
    <property type="nucleotide sequence ID" value="NZ_CP054705.1"/>
</dbReference>
<proteinExistence type="predicted"/>
<dbReference type="InterPro" id="IPR016181">
    <property type="entry name" value="Acyl_CoA_acyltransferase"/>
</dbReference>
<dbReference type="InterPro" id="IPR000182">
    <property type="entry name" value="GNAT_dom"/>
</dbReference>
<reference evidence="2 3" key="1">
    <citation type="submission" date="2020-06" db="EMBL/GenBank/DDBJ databases">
        <title>Genomic analysis of Salicibibacter sp. NKC5-3.</title>
        <authorList>
            <person name="Oh Y.J."/>
        </authorList>
    </citation>
    <scope>NUCLEOTIDE SEQUENCE [LARGE SCALE GENOMIC DNA]</scope>
    <source>
        <strain evidence="2 3">NKC5-3</strain>
    </source>
</reference>
<dbReference type="Gene3D" id="3.40.630.30">
    <property type="match status" value="1"/>
</dbReference>
<keyword evidence="2" id="KW-0808">Transferase</keyword>
<feature type="domain" description="N-acetyltransferase" evidence="1">
    <location>
        <begin position="1"/>
        <end position="142"/>
    </location>
</feature>
<accession>A0A7T6Z554</accession>
<dbReference type="EMBL" id="CP054705">
    <property type="protein sequence ID" value="QQK76902.1"/>
    <property type="molecule type" value="Genomic_DNA"/>
</dbReference>
<dbReference type="Pfam" id="PF13673">
    <property type="entry name" value="Acetyltransf_10"/>
    <property type="match status" value="1"/>
</dbReference>
<dbReference type="SUPFAM" id="SSF55729">
    <property type="entry name" value="Acyl-CoA N-acyltransferases (Nat)"/>
    <property type="match status" value="1"/>
</dbReference>
<dbReference type="AlphaFoldDB" id="A0A7T6Z554"/>
<dbReference type="PANTHER" id="PTHR13355">
    <property type="entry name" value="GLUCOSAMINE 6-PHOSPHATE N-ACETYLTRANSFERASE"/>
    <property type="match status" value="1"/>
</dbReference>